<dbReference type="KEGG" id="tpal:117643347"/>
<feature type="compositionally biased region" description="Basic and acidic residues" evidence="2">
    <location>
        <begin position="475"/>
        <end position="500"/>
    </location>
</feature>
<keyword evidence="1" id="KW-0862">Zinc</keyword>
<dbReference type="PANTHER" id="PTHR33223">
    <property type="entry name" value="CCHC-TYPE DOMAIN-CONTAINING PROTEIN"/>
    <property type="match status" value="1"/>
</dbReference>
<keyword evidence="1" id="KW-0479">Metal-binding</keyword>
<gene>
    <name evidence="5" type="primary">LOC117643347</name>
</gene>
<protein>
    <submittedName>
        <fullName evidence="5">Golgin subfamily A member 6-like protein 6</fullName>
    </submittedName>
</protein>
<evidence type="ECO:0000313" key="4">
    <source>
        <dbReference type="Proteomes" id="UP000515158"/>
    </source>
</evidence>
<feature type="region of interest" description="Disordered" evidence="2">
    <location>
        <begin position="146"/>
        <end position="323"/>
    </location>
</feature>
<feature type="compositionally biased region" description="Basic residues" evidence="2">
    <location>
        <begin position="303"/>
        <end position="315"/>
    </location>
</feature>
<accession>A0A6P8YED0</accession>
<dbReference type="GO" id="GO:0003676">
    <property type="term" value="F:nucleic acid binding"/>
    <property type="evidence" value="ECO:0007669"/>
    <property type="project" value="InterPro"/>
</dbReference>
<name>A0A6P8YED0_THRPL</name>
<evidence type="ECO:0000259" key="3">
    <source>
        <dbReference type="PROSITE" id="PS50158"/>
    </source>
</evidence>
<feature type="compositionally biased region" description="Acidic residues" evidence="2">
    <location>
        <begin position="151"/>
        <end position="161"/>
    </location>
</feature>
<dbReference type="SUPFAM" id="SSF57756">
    <property type="entry name" value="Retrovirus zinc finger-like domains"/>
    <property type="match status" value="1"/>
</dbReference>
<proteinExistence type="predicted"/>
<dbReference type="PROSITE" id="PS50158">
    <property type="entry name" value="ZF_CCHC"/>
    <property type="match status" value="1"/>
</dbReference>
<organism evidence="5">
    <name type="scientific">Thrips palmi</name>
    <name type="common">Melon thrips</name>
    <dbReference type="NCBI Taxonomy" id="161013"/>
    <lineage>
        <taxon>Eukaryota</taxon>
        <taxon>Metazoa</taxon>
        <taxon>Ecdysozoa</taxon>
        <taxon>Arthropoda</taxon>
        <taxon>Hexapoda</taxon>
        <taxon>Insecta</taxon>
        <taxon>Pterygota</taxon>
        <taxon>Neoptera</taxon>
        <taxon>Paraneoptera</taxon>
        <taxon>Thysanoptera</taxon>
        <taxon>Terebrantia</taxon>
        <taxon>Thripoidea</taxon>
        <taxon>Thripidae</taxon>
        <taxon>Thrips</taxon>
    </lineage>
</organism>
<feature type="compositionally biased region" description="Polar residues" evidence="2">
    <location>
        <begin position="617"/>
        <end position="628"/>
    </location>
</feature>
<dbReference type="InterPro" id="IPR001878">
    <property type="entry name" value="Znf_CCHC"/>
</dbReference>
<feature type="region of interest" description="Disordered" evidence="2">
    <location>
        <begin position="475"/>
        <end position="526"/>
    </location>
</feature>
<feature type="region of interest" description="Disordered" evidence="2">
    <location>
        <begin position="585"/>
        <end position="628"/>
    </location>
</feature>
<evidence type="ECO:0000256" key="1">
    <source>
        <dbReference type="PROSITE-ProRule" id="PRU00047"/>
    </source>
</evidence>
<feature type="compositionally biased region" description="Basic and acidic residues" evidence="2">
    <location>
        <begin position="211"/>
        <end position="263"/>
    </location>
</feature>
<evidence type="ECO:0000256" key="2">
    <source>
        <dbReference type="SAM" id="MobiDB-lite"/>
    </source>
</evidence>
<dbReference type="InterPro" id="IPR036875">
    <property type="entry name" value="Znf_CCHC_sf"/>
</dbReference>
<dbReference type="PANTHER" id="PTHR33223:SF6">
    <property type="entry name" value="CCHC-TYPE DOMAIN-CONTAINING PROTEIN"/>
    <property type="match status" value="1"/>
</dbReference>
<dbReference type="GeneID" id="117643347"/>
<dbReference type="Gene3D" id="4.10.60.10">
    <property type="entry name" value="Zinc finger, CCHC-type"/>
    <property type="match status" value="1"/>
</dbReference>
<feature type="domain" description="CCHC-type" evidence="3">
    <location>
        <begin position="539"/>
        <end position="554"/>
    </location>
</feature>
<evidence type="ECO:0000313" key="5">
    <source>
        <dbReference type="RefSeq" id="XP_034238083.1"/>
    </source>
</evidence>
<dbReference type="Proteomes" id="UP000515158">
    <property type="component" value="Unplaced"/>
</dbReference>
<dbReference type="RefSeq" id="XP_034238083.1">
    <property type="nucleotide sequence ID" value="XM_034382192.1"/>
</dbReference>
<dbReference type="AlphaFoldDB" id="A0A6P8YED0"/>
<dbReference type="Pfam" id="PF03732">
    <property type="entry name" value="Retrotrans_gag"/>
    <property type="match status" value="1"/>
</dbReference>
<dbReference type="OrthoDB" id="8006889at2759"/>
<dbReference type="GO" id="GO:0008270">
    <property type="term" value="F:zinc ion binding"/>
    <property type="evidence" value="ECO:0007669"/>
    <property type="project" value="UniProtKB-KW"/>
</dbReference>
<keyword evidence="1" id="KW-0863">Zinc-finger</keyword>
<keyword evidence="4" id="KW-1185">Reference proteome</keyword>
<feature type="compositionally biased region" description="Basic and acidic residues" evidence="2">
    <location>
        <begin position="162"/>
        <end position="204"/>
    </location>
</feature>
<reference evidence="5" key="1">
    <citation type="submission" date="2025-08" db="UniProtKB">
        <authorList>
            <consortium name="RefSeq"/>
        </authorList>
    </citation>
    <scope>IDENTIFICATION</scope>
    <source>
        <tissue evidence="5">Total insect</tissue>
    </source>
</reference>
<feature type="compositionally biased region" description="Basic and acidic residues" evidence="2">
    <location>
        <begin position="272"/>
        <end position="285"/>
    </location>
</feature>
<dbReference type="InterPro" id="IPR005162">
    <property type="entry name" value="Retrotrans_gag_dom"/>
</dbReference>
<dbReference type="InParanoid" id="A0A6P8YED0"/>
<feature type="compositionally biased region" description="Low complexity" evidence="2">
    <location>
        <begin position="286"/>
        <end position="298"/>
    </location>
</feature>
<sequence length="628" mass="72069">MNDQQFLEGQQPAYMDHSALEIDELDHELTIRGVPLEGATTRAAKITLLDEHSPEGAEPDAIAELDVLAELAVLRVKVAELRALVKEAQTRTRTKRACTLYVHVVERIRRLMFKNAVYFEQFQELAKKINLSQCVLAEDNPDLIFPKVYDPDEDTSEEEKELAERQREAEKAEKQKAREARRKAWEEHESSKVKSDSESGDHTEASVVSKSDSKRTQKSTKEKESHKQSEKKNNRDEKKIKEEYKKSKEDERKSRTEDSDRRTEKKKKRKSRETYREQKHYKSDTSSDSSSSSSSSSSEGLRVKKKKSHSRRRRNPVTSWNFKYGGARSQDLHGFLEDIEEAMDANDVSEDELLRGVGALLEEDAKVWHRQKRSKIGSWDVFKTQIRNAFTPDDNDEELLEKISGLRQRSEETFAVFEARCAEMFQRLNRPLSEAEKLRKIYKGLHLYYKSRIKSRDIDSLRTLRRECRDLEADKGQIMKQEKEEKKKEKKKDEKEDRRDSRRHPRVSGIAQIDSEEDNGEGAPAVSAIRVPGSNAIVCWMCRETGHYAISCPNRRFCVVCGAPNTSANDCERCKAAELARLWKKHPSPENRSGGSAPAVVMSPFSVPPPPIPHAAQRTNNKPQGKGK</sequence>
<feature type="compositionally biased region" description="Low complexity" evidence="2">
    <location>
        <begin position="596"/>
        <end position="605"/>
    </location>
</feature>
<dbReference type="SMART" id="SM00343">
    <property type="entry name" value="ZnF_C2HC"/>
    <property type="match status" value="1"/>
</dbReference>